<feature type="region of interest" description="Disordered" evidence="7">
    <location>
        <begin position="191"/>
        <end position="213"/>
    </location>
</feature>
<dbReference type="InterPro" id="IPR036322">
    <property type="entry name" value="WD40_repeat_dom_sf"/>
</dbReference>
<organism evidence="8 9">
    <name type="scientific">Multifurca ochricompacta</name>
    <dbReference type="NCBI Taxonomy" id="376703"/>
    <lineage>
        <taxon>Eukaryota</taxon>
        <taxon>Fungi</taxon>
        <taxon>Dikarya</taxon>
        <taxon>Basidiomycota</taxon>
        <taxon>Agaricomycotina</taxon>
        <taxon>Agaricomycetes</taxon>
        <taxon>Russulales</taxon>
        <taxon>Russulaceae</taxon>
        <taxon>Multifurca</taxon>
    </lineage>
</organism>
<dbReference type="Proteomes" id="UP001203297">
    <property type="component" value="Unassembled WGS sequence"/>
</dbReference>
<keyword evidence="9" id="KW-1185">Reference proteome</keyword>
<dbReference type="Gene3D" id="2.130.10.10">
    <property type="entry name" value="YVTN repeat-like/Quinoprotein amine dehydrogenase"/>
    <property type="match status" value="1"/>
</dbReference>
<dbReference type="AlphaFoldDB" id="A0AAD4MD60"/>
<evidence type="ECO:0000313" key="8">
    <source>
        <dbReference type="EMBL" id="KAI0307983.1"/>
    </source>
</evidence>
<evidence type="ECO:0000256" key="3">
    <source>
        <dbReference type="ARBA" id="ARBA00022737"/>
    </source>
</evidence>
<keyword evidence="5" id="KW-0804">Transcription</keyword>
<evidence type="ECO:0000256" key="5">
    <source>
        <dbReference type="ARBA" id="ARBA00023163"/>
    </source>
</evidence>
<keyword evidence="2 6" id="KW-0853">WD repeat</keyword>
<dbReference type="Pfam" id="PF00400">
    <property type="entry name" value="WD40"/>
    <property type="match status" value="2"/>
</dbReference>
<evidence type="ECO:0000256" key="1">
    <source>
        <dbReference type="ARBA" id="ARBA00008075"/>
    </source>
</evidence>
<comment type="caution">
    <text evidence="8">The sequence shown here is derived from an EMBL/GenBank/DDBJ whole genome shotgun (WGS) entry which is preliminary data.</text>
</comment>
<feature type="repeat" description="WD" evidence="6">
    <location>
        <begin position="147"/>
        <end position="182"/>
    </location>
</feature>
<dbReference type="InterPro" id="IPR001680">
    <property type="entry name" value="WD40_rpt"/>
</dbReference>
<proteinExistence type="inferred from homology"/>
<comment type="similarity">
    <text evidence="1">Belongs to the WD repeat ESC family.</text>
</comment>
<accession>A0AAD4MD60</accession>
<name>A0AAD4MD60_9AGAM</name>
<dbReference type="PROSITE" id="PS50082">
    <property type="entry name" value="WD_REPEATS_2"/>
    <property type="match status" value="2"/>
</dbReference>
<gene>
    <name evidence="8" type="ORF">B0F90DRAFT_1813334</name>
</gene>
<evidence type="ECO:0000313" key="9">
    <source>
        <dbReference type="Proteomes" id="UP001203297"/>
    </source>
</evidence>
<dbReference type="SUPFAM" id="SSF50978">
    <property type="entry name" value="WD40 repeat-like"/>
    <property type="match status" value="1"/>
</dbReference>
<dbReference type="SMART" id="SM00320">
    <property type="entry name" value="WD40"/>
    <property type="match status" value="2"/>
</dbReference>
<dbReference type="PANTHER" id="PTHR10253">
    <property type="entry name" value="POLYCOMB PROTEIN"/>
    <property type="match status" value="1"/>
</dbReference>
<evidence type="ECO:0000256" key="7">
    <source>
        <dbReference type="SAM" id="MobiDB-lite"/>
    </source>
</evidence>
<dbReference type="PROSITE" id="PS50294">
    <property type="entry name" value="WD_REPEATS_REGION"/>
    <property type="match status" value="1"/>
</dbReference>
<evidence type="ECO:0000256" key="2">
    <source>
        <dbReference type="ARBA" id="ARBA00022574"/>
    </source>
</evidence>
<feature type="repeat" description="WD" evidence="6">
    <location>
        <begin position="231"/>
        <end position="264"/>
    </location>
</feature>
<keyword evidence="3" id="KW-0677">Repeat</keyword>
<sequence>MDDYSLDERLPWYRDTQLDPPFRLKTCFKNLRGWELRFVSLFPWSLDSLHSFGDSYHSHIGNDWPAFIETYAGSMVIGTTEDLYLIKTPQSNGKQKKQIRLDVEARPITAVAWALSGSFPLDPLLVIAMSGILCVYNVQHGEPVGFLRGHGGSITSIAVHPRLPFYVCTTSSDQTARIYDLDRLPDAPPTNPFWRTEAGPSKGGAPHGLRPSEREEWGKGQCIAILAGGRSGGHLATLTCAAFHPTFPLIATGGMDRVVKIWRVHDYKGGLHREDKPLYSSTLVHRSSAASVVWELPGEHSIEDEPEYPELEWVGCPGRIVILRWLGLNRFFPPAETKYQGLQRGCASDYQESSSFTVIASIPLPYYPHTPHLRVFEDVYHDHIILVAHQKAIHLLNTSCVPGLETTEFPTDPKQFPLTFMTQSRLRAEENIDVKLLRNNNWTALYMSDF</sequence>
<reference evidence="8" key="1">
    <citation type="journal article" date="2022" name="New Phytol.">
        <title>Evolutionary transition to the ectomycorrhizal habit in the genomes of a hyperdiverse lineage of mushroom-forming fungi.</title>
        <authorList>
            <person name="Looney B."/>
            <person name="Miyauchi S."/>
            <person name="Morin E."/>
            <person name="Drula E."/>
            <person name="Courty P.E."/>
            <person name="Kohler A."/>
            <person name="Kuo A."/>
            <person name="LaButti K."/>
            <person name="Pangilinan J."/>
            <person name="Lipzen A."/>
            <person name="Riley R."/>
            <person name="Andreopoulos W."/>
            <person name="He G."/>
            <person name="Johnson J."/>
            <person name="Nolan M."/>
            <person name="Tritt A."/>
            <person name="Barry K.W."/>
            <person name="Grigoriev I.V."/>
            <person name="Nagy L.G."/>
            <person name="Hibbett D."/>
            <person name="Henrissat B."/>
            <person name="Matheny P.B."/>
            <person name="Labbe J."/>
            <person name="Martin F.M."/>
        </authorList>
    </citation>
    <scope>NUCLEOTIDE SEQUENCE</scope>
    <source>
        <strain evidence="8">BPL690</strain>
    </source>
</reference>
<evidence type="ECO:0000256" key="4">
    <source>
        <dbReference type="ARBA" id="ARBA00023015"/>
    </source>
</evidence>
<protein>
    <submittedName>
        <fullName evidence="8">WD40-repeat-containing domain protein</fullName>
    </submittedName>
</protein>
<dbReference type="InterPro" id="IPR051243">
    <property type="entry name" value="PcG_WD-repeat"/>
</dbReference>
<dbReference type="EMBL" id="WTXG01000001">
    <property type="protein sequence ID" value="KAI0307983.1"/>
    <property type="molecule type" value="Genomic_DNA"/>
</dbReference>
<dbReference type="InterPro" id="IPR015943">
    <property type="entry name" value="WD40/YVTN_repeat-like_dom_sf"/>
</dbReference>
<evidence type="ECO:0000256" key="6">
    <source>
        <dbReference type="PROSITE-ProRule" id="PRU00221"/>
    </source>
</evidence>
<keyword evidence="4" id="KW-0805">Transcription regulation</keyword>